<sequence>MPSKVWLLNRSLYGSRQGARRWQQKFEKSIAEFGLHPTMTDPANQCYLNFGLC</sequence>
<dbReference type="AlphaFoldDB" id="A0A9P6N656"/>
<gene>
    <name evidence="1" type="ORF">CROQUDRAFT_100519</name>
</gene>
<comment type="caution">
    <text evidence="1">The sequence shown here is derived from an EMBL/GenBank/DDBJ whole genome shotgun (WGS) entry which is preliminary data.</text>
</comment>
<evidence type="ECO:0000313" key="2">
    <source>
        <dbReference type="Proteomes" id="UP000886653"/>
    </source>
</evidence>
<proteinExistence type="predicted"/>
<accession>A0A9P6N656</accession>
<keyword evidence="2" id="KW-1185">Reference proteome</keyword>
<organism evidence="1 2">
    <name type="scientific">Cronartium quercuum f. sp. fusiforme G11</name>
    <dbReference type="NCBI Taxonomy" id="708437"/>
    <lineage>
        <taxon>Eukaryota</taxon>
        <taxon>Fungi</taxon>
        <taxon>Dikarya</taxon>
        <taxon>Basidiomycota</taxon>
        <taxon>Pucciniomycotina</taxon>
        <taxon>Pucciniomycetes</taxon>
        <taxon>Pucciniales</taxon>
        <taxon>Coleosporiaceae</taxon>
        <taxon>Cronartium</taxon>
    </lineage>
</organism>
<dbReference type="Proteomes" id="UP000886653">
    <property type="component" value="Unassembled WGS sequence"/>
</dbReference>
<reference evidence="1" key="1">
    <citation type="submission" date="2013-11" db="EMBL/GenBank/DDBJ databases">
        <title>Genome sequence of the fusiform rust pathogen reveals effectors for host alternation and coevolution with pine.</title>
        <authorList>
            <consortium name="DOE Joint Genome Institute"/>
            <person name="Smith K."/>
            <person name="Pendleton A."/>
            <person name="Kubisiak T."/>
            <person name="Anderson C."/>
            <person name="Salamov A."/>
            <person name="Aerts A."/>
            <person name="Riley R."/>
            <person name="Clum A."/>
            <person name="Lindquist E."/>
            <person name="Ence D."/>
            <person name="Campbell M."/>
            <person name="Kronenberg Z."/>
            <person name="Feau N."/>
            <person name="Dhillon B."/>
            <person name="Hamelin R."/>
            <person name="Burleigh J."/>
            <person name="Smith J."/>
            <person name="Yandell M."/>
            <person name="Nelson C."/>
            <person name="Grigoriev I."/>
            <person name="Davis J."/>
        </authorList>
    </citation>
    <scope>NUCLEOTIDE SEQUENCE</scope>
    <source>
        <strain evidence="1">G11</strain>
    </source>
</reference>
<dbReference type="EMBL" id="MU167470">
    <property type="protein sequence ID" value="KAG0140159.1"/>
    <property type="molecule type" value="Genomic_DNA"/>
</dbReference>
<evidence type="ECO:0000313" key="1">
    <source>
        <dbReference type="EMBL" id="KAG0140159.1"/>
    </source>
</evidence>
<dbReference type="OrthoDB" id="413361at2759"/>
<protein>
    <submittedName>
        <fullName evidence="1">Uncharacterized protein</fullName>
    </submittedName>
</protein>
<name>A0A9P6N656_9BASI</name>